<keyword evidence="2" id="KW-1185">Reference proteome</keyword>
<proteinExistence type="predicted"/>
<accession>A0ABW9W7P5</accession>
<gene>
    <name evidence="1" type="ORF">GTP69_25310</name>
</gene>
<comment type="caution">
    <text evidence="1">The sequence shown here is derived from an EMBL/GenBank/DDBJ whole genome shotgun (WGS) entry which is preliminary data.</text>
</comment>
<evidence type="ECO:0000313" key="2">
    <source>
        <dbReference type="Proteomes" id="UP000642144"/>
    </source>
</evidence>
<dbReference type="Proteomes" id="UP000642144">
    <property type="component" value="Unassembled WGS sequence"/>
</dbReference>
<reference evidence="1 2" key="1">
    <citation type="submission" date="2019-12" db="EMBL/GenBank/DDBJ databases">
        <title>Novel species isolated from a subtropical stream in China.</title>
        <authorList>
            <person name="Lu H."/>
        </authorList>
    </citation>
    <scope>NUCLEOTIDE SEQUENCE [LARGE SCALE GENOMIC DNA]</scope>
    <source>
        <strain evidence="1 2">CY42W</strain>
    </source>
</reference>
<sequence length="275" mass="29170">MVSIMISINNAVTSATNLQNARRTTAEAPFFGTVAQPDMRDSHISVAAAQESSATFQKAMESFGNYLLKSFADKVLGADAEGAVFSFDVSSTTGESNRAGVEQLGTDGVRTYSSYVQEKQHFSAKGTITTADGRKVDFDIDVQNELDLQTADDGSADRAERTAYQLPDFGFPSSLVDLLRLIGVEYKGMIAGQDGQQIAALKMRVVHVSNHSGDGDTYTATPVMQQEGPTSGPMHFAKGEASSVTMHIGDTAVSQQAGNQLDLTTSALGGIPPEK</sequence>
<evidence type="ECO:0000313" key="1">
    <source>
        <dbReference type="EMBL" id="MYN29728.1"/>
    </source>
</evidence>
<organism evidence="1 2">
    <name type="scientific">Duganella levis</name>
    <dbReference type="NCBI Taxonomy" id="2692169"/>
    <lineage>
        <taxon>Bacteria</taxon>
        <taxon>Pseudomonadati</taxon>
        <taxon>Pseudomonadota</taxon>
        <taxon>Betaproteobacteria</taxon>
        <taxon>Burkholderiales</taxon>
        <taxon>Oxalobacteraceae</taxon>
        <taxon>Telluria group</taxon>
        <taxon>Duganella</taxon>
    </lineage>
</organism>
<evidence type="ECO:0008006" key="3">
    <source>
        <dbReference type="Google" id="ProtNLM"/>
    </source>
</evidence>
<dbReference type="EMBL" id="WWCT01000026">
    <property type="protein sequence ID" value="MYN29728.1"/>
    <property type="molecule type" value="Genomic_DNA"/>
</dbReference>
<name>A0ABW9W7P5_9BURK</name>
<protein>
    <recommendedName>
        <fullName evidence="3">Flagellar basal body protein</fullName>
    </recommendedName>
</protein>